<organism evidence="3 4">
    <name type="scientific">Actinomycetospora endophytica</name>
    <dbReference type="NCBI Taxonomy" id="2291215"/>
    <lineage>
        <taxon>Bacteria</taxon>
        <taxon>Bacillati</taxon>
        <taxon>Actinomycetota</taxon>
        <taxon>Actinomycetes</taxon>
        <taxon>Pseudonocardiales</taxon>
        <taxon>Pseudonocardiaceae</taxon>
        <taxon>Actinomycetospora</taxon>
    </lineage>
</organism>
<keyword evidence="2" id="KW-0812">Transmembrane</keyword>
<protein>
    <recommendedName>
        <fullName evidence="5">DoxX family membrane protein</fullName>
    </recommendedName>
</protein>
<evidence type="ECO:0000313" key="4">
    <source>
        <dbReference type="Proteomes" id="UP001199469"/>
    </source>
</evidence>
<evidence type="ECO:0008006" key="5">
    <source>
        <dbReference type="Google" id="ProtNLM"/>
    </source>
</evidence>
<keyword evidence="2" id="KW-0472">Membrane</keyword>
<dbReference type="RefSeq" id="WP_230733667.1">
    <property type="nucleotide sequence ID" value="NZ_JAJNDB010000002.1"/>
</dbReference>
<accession>A0ABS8P856</accession>
<keyword evidence="2" id="KW-1133">Transmembrane helix</keyword>
<feature type="compositionally biased region" description="Basic and acidic residues" evidence="1">
    <location>
        <begin position="160"/>
        <end position="172"/>
    </location>
</feature>
<evidence type="ECO:0000256" key="2">
    <source>
        <dbReference type="SAM" id="Phobius"/>
    </source>
</evidence>
<feature type="transmembrane region" description="Helical" evidence="2">
    <location>
        <begin position="79"/>
        <end position="97"/>
    </location>
</feature>
<evidence type="ECO:0000313" key="3">
    <source>
        <dbReference type="EMBL" id="MCD2194092.1"/>
    </source>
</evidence>
<reference evidence="3 4" key="1">
    <citation type="submission" date="2021-11" db="EMBL/GenBank/DDBJ databases">
        <title>Draft genome sequence of Actinomycetospora sp. SF1 isolated from the rhizosphere soil.</title>
        <authorList>
            <person name="Duangmal K."/>
            <person name="Chantavorakit T."/>
        </authorList>
    </citation>
    <scope>NUCLEOTIDE SEQUENCE [LARGE SCALE GENOMIC DNA]</scope>
    <source>
        <strain evidence="3 4">TBRC 5722</strain>
    </source>
</reference>
<proteinExistence type="predicted"/>
<name>A0ABS8P856_9PSEU</name>
<sequence>MRLIKGRHIPGRIAAGAFILNSGIEKSRGDEQTAAAIHGMASGTYPFLGKLTAPQFLKALSTAEIALGAALLLPIVPTIAAGTALAAFSGGLLGLYLRTPGMRQEGSLKPTQQGTAIAKDVWMLGIAGGFIVDEIVSLREQPKTLTTIMLYDAPEDDEAPAPRDPSDLPDDHRFVIVSGPQA</sequence>
<feature type="region of interest" description="Disordered" evidence="1">
    <location>
        <begin position="153"/>
        <end position="172"/>
    </location>
</feature>
<gene>
    <name evidence="3" type="ORF">LQ327_11975</name>
</gene>
<dbReference type="Proteomes" id="UP001199469">
    <property type="component" value="Unassembled WGS sequence"/>
</dbReference>
<comment type="caution">
    <text evidence="3">The sequence shown here is derived from an EMBL/GenBank/DDBJ whole genome shotgun (WGS) entry which is preliminary data.</text>
</comment>
<dbReference type="EMBL" id="JAJNDB010000002">
    <property type="protein sequence ID" value="MCD2194092.1"/>
    <property type="molecule type" value="Genomic_DNA"/>
</dbReference>
<keyword evidence="4" id="KW-1185">Reference proteome</keyword>
<evidence type="ECO:0000256" key="1">
    <source>
        <dbReference type="SAM" id="MobiDB-lite"/>
    </source>
</evidence>